<feature type="region of interest" description="Disordered" evidence="1">
    <location>
        <begin position="100"/>
        <end position="130"/>
    </location>
</feature>
<evidence type="ECO:0000313" key="3">
    <source>
        <dbReference type="EMBL" id="KAJ2848317.1"/>
    </source>
</evidence>
<accession>A0A9W8LYL5</accession>
<name>A0A9W8LYL5_9FUNG</name>
<keyword evidence="2" id="KW-0732">Signal</keyword>
<dbReference type="Proteomes" id="UP001139887">
    <property type="component" value="Unassembled WGS sequence"/>
</dbReference>
<sequence length="282" mass="29079">MRNSSAVVVAAVIVAVLAANTYAAPCPHFAKRQADWSPIDSFMDPVAPDIGLSDGAGIAGSSVASAAWPATDIASSDINNSFMNNFNGALGQGSFSDPLPVDSSEDLTNDNSLMENIPADSFPGPAAPNNDNLVGNSVAQVDDSINVNDTDIQYPGESQLTDNTGTAVSGNNNDIAPIINAPVTVIINSNEDDHEDKRPLPALPNSATPAATALAKAMALARASTLEKGGLAPQVNPLQTPGFSAPQRPLSASAINQVPANDITARIEQLVSYAMALSRSRF</sequence>
<dbReference type="OrthoDB" id="5593271at2759"/>
<comment type="caution">
    <text evidence="3">The sequence shown here is derived from an EMBL/GenBank/DDBJ whole genome shotgun (WGS) entry which is preliminary data.</text>
</comment>
<protein>
    <submittedName>
        <fullName evidence="3">Uncharacterized protein</fullName>
    </submittedName>
</protein>
<dbReference type="EMBL" id="JANBUW010000182">
    <property type="protein sequence ID" value="KAJ2848317.1"/>
    <property type="molecule type" value="Genomic_DNA"/>
</dbReference>
<feature type="chain" id="PRO_5040749020" evidence="2">
    <location>
        <begin position="24"/>
        <end position="282"/>
    </location>
</feature>
<evidence type="ECO:0000256" key="1">
    <source>
        <dbReference type="SAM" id="MobiDB-lite"/>
    </source>
</evidence>
<proteinExistence type="predicted"/>
<evidence type="ECO:0000256" key="2">
    <source>
        <dbReference type="SAM" id="SignalP"/>
    </source>
</evidence>
<reference evidence="3" key="1">
    <citation type="submission" date="2022-07" db="EMBL/GenBank/DDBJ databases">
        <title>Phylogenomic reconstructions and comparative analyses of Kickxellomycotina fungi.</title>
        <authorList>
            <person name="Reynolds N.K."/>
            <person name="Stajich J.E."/>
            <person name="Barry K."/>
            <person name="Grigoriev I.V."/>
            <person name="Crous P."/>
            <person name="Smith M.E."/>
        </authorList>
    </citation>
    <scope>NUCLEOTIDE SEQUENCE</scope>
    <source>
        <strain evidence="3">NRRL 1566</strain>
    </source>
</reference>
<gene>
    <name evidence="3" type="ORF">IWW36_003369</name>
</gene>
<dbReference type="AlphaFoldDB" id="A0A9W8LYL5"/>
<evidence type="ECO:0000313" key="4">
    <source>
        <dbReference type="Proteomes" id="UP001139887"/>
    </source>
</evidence>
<keyword evidence="4" id="KW-1185">Reference proteome</keyword>
<feature type="signal peptide" evidence="2">
    <location>
        <begin position="1"/>
        <end position="23"/>
    </location>
</feature>
<organism evidence="3 4">
    <name type="scientific">Coemansia brasiliensis</name>
    <dbReference type="NCBI Taxonomy" id="2650707"/>
    <lineage>
        <taxon>Eukaryota</taxon>
        <taxon>Fungi</taxon>
        <taxon>Fungi incertae sedis</taxon>
        <taxon>Zoopagomycota</taxon>
        <taxon>Kickxellomycotina</taxon>
        <taxon>Kickxellomycetes</taxon>
        <taxon>Kickxellales</taxon>
        <taxon>Kickxellaceae</taxon>
        <taxon>Coemansia</taxon>
    </lineage>
</organism>